<organism evidence="3 4">
    <name type="scientific">Syntrophotalea acetylenica</name>
    <name type="common">Pelobacter acetylenicus</name>
    <dbReference type="NCBI Taxonomy" id="29542"/>
    <lineage>
        <taxon>Bacteria</taxon>
        <taxon>Pseudomonadati</taxon>
        <taxon>Thermodesulfobacteriota</taxon>
        <taxon>Desulfuromonadia</taxon>
        <taxon>Desulfuromonadales</taxon>
        <taxon>Syntrophotaleaceae</taxon>
        <taxon>Syntrophotalea</taxon>
    </lineage>
</organism>
<evidence type="ECO:0000313" key="3">
    <source>
        <dbReference type="EMBL" id="APG25275.1"/>
    </source>
</evidence>
<dbReference type="Proteomes" id="UP000182264">
    <property type="component" value="Chromosome"/>
</dbReference>
<dbReference type="KEGG" id="pace:A6070_03820"/>
<evidence type="ECO:0000259" key="2">
    <source>
        <dbReference type="Pfam" id="PF11141"/>
    </source>
</evidence>
<gene>
    <name evidence="3" type="ORF">A7E75_09820</name>
</gene>
<keyword evidence="1" id="KW-0732">Signal</keyword>
<name>A0A1L3GHC7_SYNAC</name>
<feature type="domain" description="DUF2914" evidence="2">
    <location>
        <begin position="71"/>
        <end position="128"/>
    </location>
</feature>
<accession>A0A1L3GHC7</accession>
<feature type="chain" id="PRO_5013109102" description="DUF2914 domain-containing protein" evidence="1">
    <location>
        <begin position="22"/>
        <end position="130"/>
    </location>
</feature>
<keyword evidence="4" id="KW-1185">Reference proteome</keyword>
<dbReference type="STRING" id="29542.A6070_03820"/>
<proteinExistence type="predicted"/>
<protein>
    <recommendedName>
        <fullName evidence="2">DUF2914 domain-containing protein</fullName>
    </recommendedName>
</protein>
<dbReference type="Pfam" id="PF11141">
    <property type="entry name" value="DUF2914"/>
    <property type="match status" value="1"/>
</dbReference>
<sequence length="130" mass="14768">MIRFCFVLLLLATMWTGAAYGESPGLQACDLTVTTAIENRTPVDALRSYTANVACLYFFSRIGGAKEAAVVWHIWYHDGRQVARVPLSVRSQNWRTWSRKSIPQGAQGMWRVEVRDARSNLLGVRSFRLF</sequence>
<dbReference type="InterPro" id="IPR022606">
    <property type="entry name" value="DUF2914"/>
</dbReference>
<evidence type="ECO:0000313" key="4">
    <source>
        <dbReference type="Proteomes" id="UP000182264"/>
    </source>
</evidence>
<dbReference type="AlphaFoldDB" id="A0A1L3GHC7"/>
<dbReference type="EMBL" id="CP015518">
    <property type="protein sequence ID" value="APG25275.1"/>
    <property type="molecule type" value="Genomic_DNA"/>
</dbReference>
<dbReference type="OrthoDB" id="13952at2"/>
<reference evidence="3 4" key="1">
    <citation type="journal article" date="2017" name="Genome Announc.">
        <title>Complete Genome Sequences of Two Acetylene-Fermenting Pelobacter acetylenicus Strains.</title>
        <authorList>
            <person name="Sutton J.M."/>
            <person name="Baesman S.M."/>
            <person name="Fierst J.L."/>
            <person name="Poret-Peterson A.T."/>
            <person name="Oremland R.S."/>
            <person name="Dunlap D.S."/>
            <person name="Akob D.M."/>
        </authorList>
    </citation>
    <scope>NUCLEOTIDE SEQUENCE [LARGE SCALE GENOMIC DNA]</scope>
    <source>
        <strain evidence="3 4">DSM 3247</strain>
    </source>
</reference>
<feature type="signal peptide" evidence="1">
    <location>
        <begin position="1"/>
        <end position="21"/>
    </location>
</feature>
<evidence type="ECO:0000256" key="1">
    <source>
        <dbReference type="SAM" id="SignalP"/>
    </source>
</evidence>